<name>A0A210PRY0_MIZYE</name>
<comment type="caution">
    <text evidence="1">The sequence shown here is derived from an EMBL/GenBank/DDBJ whole genome shotgun (WGS) entry which is preliminary data.</text>
</comment>
<evidence type="ECO:0000313" key="1">
    <source>
        <dbReference type="EMBL" id="OWF39241.1"/>
    </source>
</evidence>
<dbReference type="Proteomes" id="UP000242188">
    <property type="component" value="Unassembled WGS sequence"/>
</dbReference>
<accession>A0A210PRY0</accession>
<dbReference type="EMBL" id="NEDP02005537">
    <property type="protein sequence ID" value="OWF39241.1"/>
    <property type="molecule type" value="Genomic_DNA"/>
</dbReference>
<keyword evidence="2" id="KW-1185">Reference proteome</keyword>
<protein>
    <submittedName>
        <fullName evidence="1">Uncharacterized protein</fullName>
    </submittedName>
</protein>
<sequence length="205" mass="23644">MKKNYYVFVTVTFIIVCFTRISRSAYNPNSKLLLAHNPRCGYSTDKLLRMNTTTPFSFDPSTHKRDWNRFFDQNHSYVDPAYMPNEWALNPPKKVLFKIDSYDRSSVAITGSMQTGMTFEFDSTGKTPTNWLDGDRVLRSPKGSVPLTVVRHNNLLMIGPANKDVYWVMSDVRAEENDQIIFLQAKKARIPTRDALARMKTLTIF</sequence>
<reference evidence="1 2" key="1">
    <citation type="journal article" date="2017" name="Nat. Ecol. Evol.">
        <title>Scallop genome provides insights into evolution of bilaterian karyotype and development.</title>
        <authorList>
            <person name="Wang S."/>
            <person name="Zhang J."/>
            <person name="Jiao W."/>
            <person name="Li J."/>
            <person name="Xun X."/>
            <person name="Sun Y."/>
            <person name="Guo X."/>
            <person name="Huan P."/>
            <person name="Dong B."/>
            <person name="Zhang L."/>
            <person name="Hu X."/>
            <person name="Sun X."/>
            <person name="Wang J."/>
            <person name="Zhao C."/>
            <person name="Wang Y."/>
            <person name="Wang D."/>
            <person name="Huang X."/>
            <person name="Wang R."/>
            <person name="Lv J."/>
            <person name="Li Y."/>
            <person name="Zhang Z."/>
            <person name="Liu B."/>
            <person name="Lu W."/>
            <person name="Hui Y."/>
            <person name="Liang J."/>
            <person name="Zhou Z."/>
            <person name="Hou R."/>
            <person name="Li X."/>
            <person name="Liu Y."/>
            <person name="Li H."/>
            <person name="Ning X."/>
            <person name="Lin Y."/>
            <person name="Zhao L."/>
            <person name="Xing Q."/>
            <person name="Dou J."/>
            <person name="Li Y."/>
            <person name="Mao J."/>
            <person name="Guo H."/>
            <person name="Dou H."/>
            <person name="Li T."/>
            <person name="Mu C."/>
            <person name="Jiang W."/>
            <person name="Fu Q."/>
            <person name="Fu X."/>
            <person name="Miao Y."/>
            <person name="Liu J."/>
            <person name="Yu Q."/>
            <person name="Li R."/>
            <person name="Liao H."/>
            <person name="Li X."/>
            <person name="Kong Y."/>
            <person name="Jiang Z."/>
            <person name="Chourrout D."/>
            <person name="Li R."/>
            <person name="Bao Z."/>
        </authorList>
    </citation>
    <scope>NUCLEOTIDE SEQUENCE [LARGE SCALE GENOMIC DNA]</scope>
    <source>
        <strain evidence="1 2">PY_sf001</strain>
    </source>
</reference>
<evidence type="ECO:0000313" key="2">
    <source>
        <dbReference type="Proteomes" id="UP000242188"/>
    </source>
</evidence>
<organism evidence="1 2">
    <name type="scientific">Mizuhopecten yessoensis</name>
    <name type="common">Japanese scallop</name>
    <name type="synonym">Patinopecten yessoensis</name>
    <dbReference type="NCBI Taxonomy" id="6573"/>
    <lineage>
        <taxon>Eukaryota</taxon>
        <taxon>Metazoa</taxon>
        <taxon>Spiralia</taxon>
        <taxon>Lophotrochozoa</taxon>
        <taxon>Mollusca</taxon>
        <taxon>Bivalvia</taxon>
        <taxon>Autobranchia</taxon>
        <taxon>Pteriomorphia</taxon>
        <taxon>Pectinida</taxon>
        <taxon>Pectinoidea</taxon>
        <taxon>Pectinidae</taxon>
        <taxon>Mizuhopecten</taxon>
    </lineage>
</organism>
<dbReference type="AlphaFoldDB" id="A0A210PRY0"/>
<proteinExistence type="predicted"/>
<gene>
    <name evidence="1" type="ORF">KP79_PYT20298</name>
</gene>